<evidence type="ECO:0000313" key="1">
    <source>
        <dbReference type="EMBL" id="WZU68449.1"/>
    </source>
</evidence>
<reference evidence="1 2" key="2">
    <citation type="submission" date="2024-08" db="EMBL/GenBank/DDBJ databases">
        <title>Phylogenomic analyses of a clade within the roseobacter group suggest taxonomic reassignments of species of the genera Aestuariivita, Citreicella, Loktanella, Nautella, Pelagibaca, Ruegeria, Thalassobius, Thiobacimonas and Tropicibacter, and the proposal o.</title>
        <authorList>
            <person name="Jeon C.O."/>
        </authorList>
    </citation>
    <scope>NUCLEOTIDE SEQUENCE [LARGE SCALE GENOMIC DNA]</scope>
    <source>
        <strain evidence="1 2">SS1-5</strain>
    </source>
</reference>
<keyword evidence="2" id="KW-1185">Reference proteome</keyword>
<accession>A0AAN0MBC8</accession>
<sequence length="260" mass="26487">MIDNTSLSTKLAALVAADAVFVDGGARVISSGGAPLPMSAILREVDNTVLERTLTFTMGDVTVSLVAAGRRFRGITAITGDVPDKDDVVGQFLSAEDPDTINTVGAALTAISTAAAKITVLAAPVKSSSPSADTGVPATALAVTWGVDLDAAPPPPVERFLAANAGVMGGLLYLVDDKLVEAEGDSEVLQAIWDEQIVAFRTAHAKVRPDQDGPVLICLENALAGEGAVALVSAKNETGLFSYDTAAIGTLLASWAAITG</sequence>
<evidence type="ECO:0000313" key="2">
    <source>
        <dbReference type="Proteomes" id="UP001470809"/>
    </source>
</evidence>
<protein>
    <submittedName>
        <fullName evidence="1">Uncharacterized protein</fullName>
    </submittedName>
</protein>
<reference evidence="2" key="1">
    <citation type="submission" date="2024-04" db="EMBL/GenBank/DDBJ databases">
        <title>Phylogenomic analyses of a clade within the roseobacter group suggest taxonomic reassignments of species of the genera Aestuariivita, Citreicella, Loktanella, Nautella, Pelagibaca, Ruegeria, Thalassobius, Thiobacimonas and Tropicibacter, and the proposal o.</title>
        <authorList>
            <person name="Jeon C.O."/>
        </authorList>
    </citation>
    <scope>NUCLEOTIDE SEQUENCE [LARGE SCALE GENOMIC DNA]</scope>
    <source>
        <strain evidence="2">SS1-5</strain>
    </source>
</reference>
<dbReference type="KEGG" id="yrh:AABB31_05970"/>
<dbReference type="RefSeq" id="WP_342077737.1">
    <property type="nucleotide sequence ID" value="NZ_CP151767.2"/>
</dbReference>
<proteinExistence type="predicted"/>
<dbReference type="AlphaFoldDB" id="A0AAN0MBC8"/>
<gene>
    <name evidence="1" type="ORF">AABB31_05970</name>
</gene>
<name>A0AAN0MBC8_9RHOB</name>
<organism evidence="1 2">
    <name type="scientific">Yoonia rhodophyticola</name>
    <dbReference type="NCBI Taxonomy" id="3137370"/>
    <lineage>
        <taxon>Bacteria</taxon>
        <taxon>Pseudomonadati</taxon>
        <taxon>Pseudomonadota</taxon>
        <taxon>Alphaproteobacteria</taxon>
        <taxon>Rhodobacterales</taxon>
        <taxon>Paracoccaceae</taxon>
        <taxon>Yoonia</taxon>
    </lineage>
</organism>
<dbReference type="EMBL" id="CP151767">
    <property type="protein sequence ID" value="WZU68449.1"/>
    <property type="molecule type" value="Genomic_DNA"/>
</dbReference>
<dbReference type="Proteomes" id="UP001470809">
    <property type="component" value="Chromosome"/>
</dbReference>